<evidence type="ECO:0000256" key="1">
    <source>
        <dbReference type="SAM" id="MobiDB-lite"/>
    </source>
</evidence>
<evidence type="ECO:0000259" key="2">
    <source>
        <dbReference type="Pfam" id="PF18701"/>
    </source>
</evidence>
<sequence>MSRPREKMVEDDEVRPCRSARQPLYLQDYEVSYPQRHLTFTDEQVNAVTNAEVLSCICEMREESKQLRQEVVYPESDLLSRKRWRHSQILSDHFWKHFVHDFLPSLQTRQKWNRERENISVATVVLIVDEQLPRALWRVGTVSSIIPSSDGRQHLQQTDDPQPGHGQHTCHEPNDQLFDMLVKCQGSRLDDQRFALPPPSSRGPTVPVKTSSASSCNCRPRG</sequence>
<dbReference type="Proteomes" id="UP001558613">
    <property type="component" value="Unassembled WGS sequence"/>
</dbReference>
<feature type="region of interest" description="Disordered" evidence="1">
    <location>
        <begin position="148"/>
        <end position="169"/>
    </location>
</feature>
<feature type="compositionally biased region" description="Polar residues" evidence="1">
    <location>
        <begin position="208"/>
        <end position="222"/>
    </location>
</feature>
<evidence type="ECO:0000313" key="4">
    <source>
        <dbReference type="Proteomes" id="UP001558613"/>
    </source>
</evidence>
<comment type="caution">
    <text evidence="3">The sequence shown here is derived from an EMBL/GenBank/DDBJ whole genome shotgun (WGS) entry which is preliminary data.</text>
</comment>
<organism evidence="3 4">
    <name type="scientific">Cirrhinus molitorella</name>
    <name type="common">mud carp</name>
    <dbReference type="NCBI Taxonomy" id="172907"/>
    <lineage>
        <taxon>Eukaryota</taxon>
        <taxon>Metazoa</taxon>
        <taxon>Chordata</taxon>
        <taxon>Craniata</taxon>
        <taxon>Vertebrata</taxon>
        <taxon>Euteleostomi</taxon>
        <taxon>Actinopterygii</taxon>
        <taxon>Neopterygii</taxon>
        <taxon>Teleostei</taxon>
        <taxon>Ostariophysi</taxon>
        <taxon>Cypriniformes</taxon>
        <taxon>Cyprinidae</taxon>
        <taxon>Labeoninae</taxon>
        <taxon>Labeonini</taxon>
        <taxon>Cirrhinus</taxon>
    </lineage>
</organism>
<feature type="domain" description="DUF5641" evidence="2">
    <location>
        <begin position="82"/>
        <end position="152"/>
    </location>
</feature>
<keyword evidence="4" id="KW-1185">Reference proteome</keyword>
<gene>
    <name evidence="3" type="ORF">QQF64_015488</name>
</gene>
<dbReference type="Gene3D" id="1.25.40.10">
    <property type="entry name" value="Tetratricopeptide repeat domain"/>
    <property type="match status" value="1"/>
</dbReference>
<dbReference type="PANTHER" id="PTHR47331">
    <property type="entry name" value="PHD-TYPE DOMAIN-CONTAINING PROTEIN"/>
    <property type="match status" value="1"/>
</dbReference>
<reference evidence="3 4" key="1">
    <citation type="submission" date="2023-09" db="EMBL/GenBank/DDBJ databases">
        <authorList>
            <person name="Wang M."/>
        </authorList>
    </citation>
    <scope>NUCLEOTIDE SEQUENCE [LARGE SCALE GENOMIC DNA]</scope>
    <source>
        <strain evidence="3">GT-2023</strain>
        <tissue evidence="3">Liver</tissue>
    </source>
</reference>
<proteinExistence type="predicted"/>
<dbReference type="Pfam" id="PF02188">
    <property type="entry name" value="GoLoco"/>
    <property type="match status" value="1"/>
</dbReference>
<protein>
    <recommendedName>
        <fullName evidence="2">DUF5641 domain-containing protein</fullName>
    </recommendedName>
</protein>
<dbReference type="InterPro" id="IPR011990">
    <property type="entry name" value="TPR-like_helical_dom_sf"/>
</dbReference>
<dbReference type="PROSITE" id="PS50877">
    <property type="entry name" value="GOLOCO"/>
    <property type="match status" value="1"/>
</dbReference>
<dbReference type="InterPro" id="IPR040676">
    <property type="entry name" value="DUF5641"/>
</dbReference>
<evidence type="ECO:0000313" key="3">
    <source>
        <dbReference type="EMBL" id="KAL1280888.1"/>
    </source>
</evidence>
<feature type="region of interest" description="Disordered" evidence="1">
    <location>
        <begin position="191"/>
        <end position="222"/>
    </location>
</feature>
<dbReference type="SMART" id="SM00390">
    <property type="entry name" value="GoLoco"/>
    <property type="match status" value="1"/>
</dbReference>
<dbReference type="Pfam" id="PF18701">
    <property type="entry name" value="DUF5641"/>
    <property type="match status" value="1"/>
</dbReference>
<name>A0ABR3NV43_9TELE</name>
<dbReference type="EMBL" id="JAYMGO010000002">
    <property type="protein sequence ID" value="KAL1280888.1"/>
    <property type="molecule type" value="Genomic_DNA"/>
</dbReference>
<dbReference type="InterPro" id="IPR003109">
    <property type="entry name" value="GoLoco_motif"/>
</dbReference>
<accession>A0ABR3NV43</accession>